<sequence length="216" mass="25070">MKLGILALAALVVAHGSHDSNTPPPGLLWQNWHMLEEHKMDSYDSESFFTIHALKNQQEWTPSDILNLYGLLRESVVGDGSGMGRHSHDQEGITKEAKDHVVSEILRLVDSNNDGKITLDEWKKFTENGGELPDFGYGQGHHLDFELEYEEHHWKEFHMNDDPDIKIKHKEDIEHELLHHEHEMEETHNANPELRETTRNFLSQIRLDNVPQKYKS</sequence>
<dbReference type="Proteomes" id="UP001241377">
    <property type="component" value="Unassembled WGS sequence"/>
</dbReference>
<reference evidence="1" key="1">
    <citation type="submission" date="2023-04" db="EMBL/GenBank/DDBJ databases">
        <title>Draft Genome sequencing of Naganishia species isolated from polar environments using Oxford Nanopore Technology.</title>
        <authorList>
            <person name="Leo P."/>
            <person name="Venkateswaran K."/>
        </authorList>
    </citation>
    <scope>NUCLEOTIDE SEQUENCE</scope>
    <source>
        <strain evidence="1">MNA-CCFEE 5261</strain>
    </source>
</reference>
<evidence type="ECO:0000313" key="1">
    <source>
        <dbReference type="EMBL" id="KAJ9109407.1"/>
    </source>
</evidence>
<protein>
    <submittedName>
        <fullName evidence="1">Uncharacterized protein</fullName>
    </submittedName>
</protein>
<organism evidence="1 2">
    <name type="scientific">Naganishia cerealis</name>
    <dbReference type="NCBI Taxonomy" id="610337"/>
    <lineage>
        <taxon>Eukaryota</taxon>
        <taxon>Fungi</taxon>
        <taxon>Dikarya</taxon>
        <taxon>Basidiomycota</taxon>
        <taxon>Agaricomycotina</taxon>
        <taxon>Tremellomycetes</taxon>
        <taxon>Filobasidiales</taxon>
        <taxon>Filobasidiaceae</taxon>
        <taxon>Naganishia</taxon>
    </lineage>
</organism>
<evidence type="ECO:0000313" key="2">
    <source>
        <dbReference type="Proteomes" id="UP001241377"/>
    </source>
</evidence>
<gene>
    <name evidence="1" type="ORF">QFC19_002159</name>
</gene>
<name>A0ACC2WEB6_9TREE</name>
<accession>A0ACC2WEB6</accession>
<keyword evidence="2" id="KW-1185">Reference proteome</keyword>
<proteinExistence type="predicted"/>
<comment type="caution">
    <text evidence="1">The sequence shown here is derived from an EMBL/GenBank/DDBJ whole genome shotgun (WGS) entry which is preliminary data.</text>
</comment>
<dbReference type="EMBL" id="JASBWR010000018">
    <property type="protein sequence ID" value="KAJ9109407.1"/>
    <property type="molecule type" value="Genomic_DNA"/>
</dbReference>